<keyword evidence="1" id="KW-0812">Transmembrane</keyword>
<feature type="transmembrane region" description="Helical" evidence="1">
    <location>
        <begin position="60"/>
        <end position="79"/>
    </location>
</feature>
<dbReference type="OrthoDB" id="86125at2"/>
<organism evidence="2 3">
    <name type="scientific">Janibacter limosus</name>
    <dbReference type="NCBI Taxonomy" id="53458"/>
    <lineage>
        <taxon>Bacteria</taxon>
        <taxon>Bacillati</taxon>
        <taxon>Actinomycetota</taxon>
        <taxon>Actinomycetes</taxon>
        <taxon>Micrococcales</taxon>
        <taxon>Intrasporangiaceae</taxon>
        <taxon>Janibacter</taxon>
    </lineage>
</organism>
<evidence type="ECO:0000256" key="1">
    <source>
        <dbReference type="SAM" id="Phobius"/>
    </source>
</evidence>
<reference evidence="2 3" key="1">
    <citation type="submission" date="2019-02" db="EMBL/GenBank/DDBJ databases">
        <title>Genomic data mining of an Antarctic deep-sea actinobacterium, Janibacterlimosus P3-3-X1.</title>
        <authorList>
            <person name="Liao L."/>
            <person name="Chen B."/>
        </authorList>
    </citation>
    <scope>NUCLEOTIDE SEQUENCE [LARGE SCALE GENOMIC DNA]</scope>
    <source>
        <strain evidence="2 3">P3-3-X1</strain>
    </source>
</reference>
<dbReference type="KEGG" id="jli:EXU32_07660"/>
<feature type="transmembrane region" description="Helical" evidence="1">
    <location>
        <begin position="471"/>
        <end position="493"/>
    </location>
</feature>
<feature type="transmembrane region" description="Helical" evidence="1">
    <location>
        <begin position="31"/>
        <end position="48"/>
    </location>
</feature>
<feature type="transmembrane region" description="Helical" evidence="1">
    <location>
        <begin position="310"/>
        <end position="332"/>
    </location>
</feature>
<dbReference type="STRING" id="1216970.GCA_001570985_02362"/>
<dbReference type="GO" id="GO:0005886">
    <property type="term" value="C:plasma membrane"/>
    <property type="evidence" value="ECO:0007669"/>
    <property type="project" value="TreeGrafter"/>
</dbReference>
<keyword evidence="3" id="KW-1185">Reference proteome</keyword>
<dbReference type="AlphaFoldDB" id="A0A4P6MX19"/>
<proteinExistence type="predicted"/>
<keyword evidence="1" id="KW-1133">Transmembrane helix</keyword>
<dbReference type="GO" id="GO:0015128">
    <property type="term" value="F:gluconate transmembrane transporter activity"/>
    <property type="evidence" value="ECO:0007669"/>
    <property type="project" value="InterPro"/>
</dbReference>
<keyword evidence="1" id="KW-0472">Membrane</keyword>
<dbReference type="Proteomes" id="UP000290408">
    <property type="component" value="Chromosome"/>
</dbReference>
<evidence type="ECO:0000313" key="2">
    <source>
        <dbReference type="EMBL" id="QBF46140.1"/>
    </source>
</evidence>
<accession>A0A4P6MX19</accession>
<dbReference type="EMBL" id="CP036164">
    <property type="protein sequence ID" value="QBF46140.1"/>
    <property type="molecule type" value="Genomic_DNA"/>
</dbReference>
<feature type="transmembrane region" description="Helical" evidence="1">
    <location>
        <begin position="178"/>
        <end position="199"/>
    </location>
</feature>
<name>A0A4P6MX19_9MICO</name>
<feature type="transmembrane region" description="Helical" evidence="1">
    <location>
        <begin position="267"/>
        <end position="290"/>
    </location>
</feature>
<gene>
    <name evidence="2" type="ORF">EXU32_07660</name>
</gene>
<evidence type="ECO:0000313" key="3">
    <source>
        <dbReference type="Proteomes" id="UP000290408"/>
    </source>
</evidence>
<feature type="transmembrane region" description="Helical" evidence="1">
    <location>
        <begin position="99"/>
        <end position="129"/>
    </location>
</feature>
<sequence length="496" mass="51299">MSLGLIGIILSLGLLMYLAYRGINVLILAPLLALLATLMAGGPMLATYTQVFMPALGKYAMTYFPLFLLGAIFGKVMDVSGSAKAIADFIVDKIGAQRAILAIVLACGILTYGGVSLFVVAFAVFPIAAALFKESGIPKRLIPATIALGSFTFTMTALPGTPAIQNAIPSPYFGTNAFAAPGLGLIAGLIMFGGGVAYLNRRSSTLVAAGEVYEPPVMKGGGFFGRGKKDKDLEAKDREATDEAPVAATIESSAADEHIMERPTVPWALAFLPIVVVIALNYALVNWIFPSMDFDYLKQDAYGSVGIDDVAGIWGIIVALVASIAIVLAANWTRIGDVKGAVNEGTMGSLLPIFNTASEVGYGAVIASLAAFTTIKDAVLGVSGNPLVSLALSVNVLAGITGSASGGMSIALEALGTQFKEMAMSQGISLELVHRVTAISSGGFDALPHNGAVITLLAICGLSHRQSYKDIAVVAILVPVLSLVAIIVLGSIFGSF</sequence>
<dbReference type="RefSeq" id="WP_130629365.1">
    <property type="nucleotide sequence ID" value="NZ_CP036164.1"/>
</dbReference>
<feature type="transmembrane region" description="Helical" evidence="1">
    <location>
        <begin position="353"/>
        <end position="375"/>
    </location>
</feature>
<feature type="transmembrane region" description="Helical" evidence="1">
    <location>
        <begin position="387"/>
        <end position="412"/>
    </location>
</feature>
<dbReference type="PANTHER" id="PTHR30354">
    <property type="entry name" value="GNT FAMILY GLUCONATE TRANSPORTER"/>
    <property type="match status" value="1"/>
</dbReference>
<dbReference type="InterPro" id="IPR003474">
    <property type="entry name" value="Glcn_transporter"/>
</dbReference>
<feature type="transmembrane region" description="Helical" evidence="1">
    <location>
        <begin position="141"/>
        <end position="158"/>
    </location>
</feature>
<dbReference type="PANTHER" id="PTHR30354:SF7">
    <property type="entry name" value="BLL7963 PROTEIN"/>
    <property type="match status" value="1"/>
</dbReference>
<protein>
    <submittedName>
        <fullName evidence="2">GntP family permease</fullName>
    </submittedName>
</protein>